<name>A0ABW1QZ60_9ACTN</name>
<dbReference type="PANTHER" id="PTHR33392">
    <property type="entry name" value="POLYISOPRENYL-TEICHOIC ACID--PEPTIDOGLYCAN TEICHOIC ACID TRANSFERASE TAGU"/>
    <property type="match status" value="1"/>
</dbReference>
<dbReference type="InterPro" id="IPR004474">
    <property type="entry name" value="LytR_CpsA_psr"/>
</dbReference>
<feature type="domain" description="Cell envelope-related transcriptional attenuator" evidence="3">
    <location>
        <begin position="78"/>
        <end position="219"/>
    </location>
</feature>
<dbReference type="NCBIfam" id="TIGR00350">
    <property type="entry name" value="lytR_cpsA_psr"/>
    <property type="match status" value="1"/>
</dbReference>
<comment type="caution">
    <text evidence="4">The sequence shown here is derived from an EMBL/GenBank/DDBJ whole genome shotgun (WGS) entry which is preliminary data.</text>
</comment>
<evidence type="ECO:0000313" key="5">
    <source>
        <dbReference type="Proteomes" id="UP001596098"/>
    </source>
</evidence>
<organism evidence="4 5">
    <name type="scientific">Nocardioides yefusunii</name>
    <dbReference type="NCBI Taxonomy" id="2500546"/>
    <lineage>
        <taxon>Bacteria</taxon>
        <taxon>Bacillati</taxon>
        <taxon>Actinomycetota</taxon>
        <taxon>Actinomycetes</taxon>
        <taxon>Propionibacteriales</taxon>
        <taxon>Nocardioidaceae</taxon>
        <taxon>Nocardioides</taxon>
    </lineage>
</organism>
<dbReference type="Gene3D" id="3.40.630.190">
    <property type="entry name" value="LCP protein"/>
    <property type="match status" value="1"/>
</dbReference>
<comment type="similarity">
    <text evidence="1">Belongs to the LytR/CpsA/Psr (LCP) family.</text>
</comment>
<protein>
    <submittedName>
        <fullName evidence="4">LCP family protein</fullName>
    </submittedName>
</protein>
<evidence type="ECO:0000256" key="2">
    <source>
        <dbReference type="SAM" id="SignalP"/>
    </source>
</evidence>
<dbReference type="RefSeq" id="WP_239022238.1">
    <property type="nucleotide sequence ID" value="NZ_CP034929.1"/>
</dbReference>
<dbReference type="Pfam" id="PF03816">
    <property type="entry name" value="LytR_cpsA_psr"/>
    <property type="match status" value="1"/>
</dbReference>
<proteinExistence type="inferred from homology"/>
<accession>A0ABW1QZ60</accession>
<dbReference type="PANTHER" id="PTHR33392:SF6">
    <property type="entry name" value="POLYISOPRENYL-TEICHOIC ACID--PEPTIDOGLYCAN TEICHOIC ACID TRANSFERASE TAGU"/>
    <property type="match status" value="1"/>
</dbReference>
<evidence type="ECO:0000313" key="4">
    <source>
        <dbReference type="EMBL" id="MFC6153789.1"/>
    </source>
</evidence>
<dbReference type="InterPro" id="IPR050922">
    <property type="entry name" value="LytR/CpsA/Psr_CW_biosynth"/>
</dbReference>
<feature type="chain" id="PRO_5045850293" evidence="2">
    <location>
        <begin position="29"/>
        <end position="308"/>
    </location>
</feature>
<dbReference type="EMBL" id="JBHSQI010000004">
    <property type="protein sequence ID" value="MFC6153789.1"/>
    <property type="molecule type" value="Genomic_DNA"/>
</dbReference>
<dbReference type="Proteomes" id="UP001596098">
    <property type="component" value="Unassembled WGS sequence"/>
</dbReference>
<evidence type="ECO:0000259" key="3">
    <source>
        <dbReference type="Pfam" id="PF03816"/>
    </source>
</evidence>
<reference evidence="5" key="1">
    <citation type="journal article" date="2019" name="Int. J. Syst. Evol. Microbiol.">
        <title>The Global Catalogue of Microorganisms (GCM) 10K type strain sequencing project: providing services to taxonomists for standard genome sequencing and annotation.</title>
        <authorList>
            <consortium name="The Broad Institute Genomics Platform"/>
            <consortium name="The Broad Institute Genome Sequencing Center for Infectious Disease"/>
            <person name="Wu L."/>
            <person name="Ma J."/>
        </authorList>
    </citation>
    <scope>NUCLEOTIDE SEQUENCE [LARGE SCALE GENOMIC DNA]</scope>
    <source>
        <strain evidence="5">DFY28</strain>
    </source>
</reference>
<keyword evidence="2" id="KW-0732">Signal</keyword>
<evidence type="ECO:0000256" key="1">
    <source>
        <dbReference type="ARBA" id="ARBA00006068"/>
    </source>
</evidence>
<feature type="signal peptide" evidence="2">
    <location>
        <begin position="1"/>
        <end position="28"/>
    </location>
</feature>
<sequence length="308" mass="32802">MKAREARRRRLRAGLRATSLALVLGVTALVVPDAQQAPTEAVLVAVDRSQAVDLTPDVIWIAAIGSDARPWEDMTATRGDALQLVGLNTKTGSAVAFGIPRDSWVQVPGAGQRRINDAMTVGGPQLQASVMGDLLGIEPDYVVVTRFEGFEQMLGAVGRITVDNPYAFSDPHLRPEGYAAGKIELGRYGAMNYARIRKGLRDGDFGRSANQQRVMRGIHAAIVEKRRRPGFIERGAFAVLKHTSTDVPATEIFRIAQAVAQVDAAKITTCVVPGTAGFAGPASVVFPDTATARRWGAAAGQDASLANC</sequence>
<keyword evidence="5" id="KW-1185">Reference proteome</keyword>
<gene>
    <name evidence="4" type="ORF">ACFPWU_08955</name>
</gene>